<dbReference type="PANTHER" id="PTHR34220">
    <property type="entry name" value="SENSOR HISTIDINE KINASE YPDA"/>
    <property type="match status" value="1"/>
</dbReference>
<feature type="transmembrane region" description="Helical" evidence="1">
    <location>
        <begin position="116"/>
        <end position="135"/>
    </location>
</feature>
<organism evidence="3 4">
    <name type="scientific">Sphingomonas guangdongensis</name>
    <dbReference type="NCBI Taxonomy" id="1141890"/>
    <lineage>
        <taxon>Bacteria</taxon>
        <taxon>Pseudomonadati</taxon>
        <taxon>Pseudomonadota</taxon>
        <taxon>Alphaproteobacteria</taxon>
        <taxon>Sphingomonadales</taxon>
        <taxon>Sphingomonadaceae</taxon>
        <taxon>Sphingomonas</taxon>
    </lineage>
</organism>
<dbReference type="AlphaFoldDB" id="A0A285QZ52"/>
<keyword evidence="1" id="KW-1133">Transmembrane helix</keyword>
<name>A0A285QZ52_9SPHN</name>
<keyword evidence="3" id="KW-0418">Kinase</keyword>
<evidence type="ECO:0000313" key="4">
    <source>
        <dbReference type="Proteomes" id="UP000219494"/>
    </source>
</evidence>
<dbReference type="InterPro" id="IPR050640">
    <property type="entry name" value="Bact_2-comp_sensor_kinase"/>
</dbReference>
<evidence type="ECO:0000313" key="3">
    <source>
        <dbReference type="EMBL" id="SOB87121.1"/>
    </source>
</evidence>
<feature type="transmembrane region" description="Helical" evidence="1">
    <location>
        <begin position="72"/>
        <end position="96"/>
    </location>
</feature>
<reference evidence="3 4" key="1">
    <citation type="submission" date="2017-07" db="EMBL/GenBank/DDBJ databases">
        <authorList>
            <person name="Sun Z.S."/>
            <person name="Albrecht U."/>
            <person name="Echele G."/>
            <person name="Lee C.C."/>
        </authorList>
    </citation>
    <scope>NUCLEOTIDE SEQUENCE [LARGE SCALE GENOMIC DNA]</scope>
    <source>
        <strain evidence="3 4">CGMCC 1.12672</strain>
    </source>
</reference>
<keyword evidence="1" id="KW-0812">Transmembrane</keyword>
<dbReference type="Pfam" id="PF06580">
    <property type="entry name" value="His_kinase"/>
    <property type="match status" value="1"/>
</dbReference>
<protein>
    <submittedName>
        <fullName evidence="3">Histidine kinase</fullName>
    </submittedName>
</protein>
<gene>
    <name evidence="3" type="ORF">SAMN06297144_2242</name>
</gene>
<feature type="transmembrane region" description="Helical" evidence="1">
    <location>
        <begin position="39"/>
        <end position="60"/>
    </location>
</feature>
<sequence>MPSGSRHTPVGRVIAAIWIAVAAVNLVLSFAGSTAGSDALTMLGTNLCGLSVSLVLSSAIGRLMRHRTRPNWPALSAIAAFGGSTVWLADATLQFWATHTFGLPPVSAFLPVRYNLVYFLLIFALQTAATALLSANDELAHRERQLADATFSEQQARLAALQLQLNPHFLFNALNALATLAAEGRNGEVSDMVNRMSGFLRAALSSSPQETTTLADELDTTQAYLDIESIRFGDRLQVRFDCEPALSGAKVPGLILQPLVENAVKHAVVPSAAPVAIEVRAVAEADTLLLRVADYGSLRPPYAEPPGLGIGLENVSARLLALYGSKASFDARLGDGSFVASIRLPLRFEEAH</sequence>
<keyword evidence="4" id="KW-1185">Reference proteome</keyword>
<proteinExistence type="predicted"/>
<dbReference type="InterPro" id="IPR036890">
    <property type="entry name" value="HATPase_C_sf"/>
</dbReference>
<dbReference type="Proteomes" id="UP000219494">
    <property type="component" value="Unassembled WGS sequence"/>
</dbReference>
<evidence type="ECO:0000256" key="1">
    <source>
        <dbReference type="SAM" id="Phobius"/>
    </source>
</evidence>
<dbReference type="Gene3D" id="3.30.565.10">
    <property type="entry name" value="Histidine kinase-like ATPase, C-terminal domain"/>
    <property type="match status" value="1"/>
</dbReference>
<keyword evidence="1" id="KW-0472">Membrane</keyword>
<dbReference type="GO" id="GO:0000155">
    <property type="term" value="F:phosphorelay sensor kinase activity"/>
    <property type="evidence" value="ECO:0007669"/>
    <property type="project" value="InterPro"/>
</dbReference>
<feature type="domain" description="Signal transduction histidine kinase internal region" evidence="2">
    <location>
        <begin position="156"/>
        <end position="236"/>
    </location>
</feature>
<keyword evidence="3" id="KW-0808">Transferase</keyword>
<feature type="transmembrane region" description="Helical" evidence="1">
    <location>
        <begin position="12"/>
        <end position="33"/>
    </location>
</feature>
<dbReference type="SUPFAM" id="SSF55874">
    <property type="entry name" value="ATPase domain of HSP90 chaperone/DNA topoisomerase II/histidine kinase"/>
    <property type="match status" value="1"/>
</dbReference>
<dbReference type="InterPro" id="IPR010559">
    <property type="entry name" value="Sig_transdc_His_kin_internal"/>
</dbReference>
<dbReference type="PANTHER" id="PTHR34220:SF7">
    <property type="entry name" value="SENSOR HISTIDINE KINASE YPDA"/>
    <property type="match status" value="1"/>
</dbReference>
<dbReference type="EMBL" id="OBMI01000002">
    <property type="protein sequence ID" value="SOB87121.1"/>
    <property type="molecule type" value="Genomic_DNA"/>
</dbReference>
<dbReference type="OrthoDB" id="2514702at2"/>
<accession>A0A285QZ52</accession>
<dbReference type="GO" id="GO:0016020">
    <property type="term" value="C:membrane"/>
    <property type="evidence" value="ECO:0007669"/>
    <property type="project" value="InterPro"/>
</dbReference>
<evidence type="ECO:0000259" key="2">
    <source>
        <dbReference type="Pfam" id="PF06580"/>
    </source>
</evidence>